<evidence type="ECO:0000313" key="2">
    <source>
        <dbReference type="Proteomes" id="UP001060085"/>
    </source>
</evidence>
<evidence type="ECO:0000313" key="1">
    <source>
        <dbReference type="EMBL" id="KAI5669204.1"/>
    </source>
</evidence>
<name>A0ACC0B9A3_CATRO</name>
<dbReference type="EMBL" id="CM044704">
    <property type="protein sequence ID" value="KAI5669204.1"/>
    <property type="molecule type" value="Genomic_DNA"/>
</dbReference>
<sequence>MENGIEDPLLEETRGKGGIKAIPTILAIEAVEEITSYGLPPNMILYLTKDYHLEVVKANTILYIWSSATSFFPLVGALISDSYLGRFLTITIGSIFSLLGLITLWMTSIVPGARPSPCSTEYTSCSSATGFQMFILCASFALVSIGTGGVRSSCLAFGADQLRGKGEGQSNSRAMERYFSVYYGLVTLSIFIALTGIVYIQAKLGWKVGFGVPAVLMLIVAPAFLLASPLYIKLKVKSNLIVGLLQVVVVSFKRRHLELQSQSINTMFHRRRNSLLLKPSENLRCLNKACVVIDPDRELSCSGTAKNPWSLCSTDQVEELKMLIRVIPLWSTGMLMFMCVSQASITVLQAQTMNRKLGSLNIPPGSFSTFQLAGVMLWIFLYQCVILRIASKVMGKPVTLPAKRKMGLGIIASLFGMTAAAAMETVRRRRAITEGVADKPNAVIDMSAFWLIPQLAFIGIAEAANAIGQNHFYCSEFPTSMSSIAACLVLLGMSVSNLLASLVMNVINDITSKGGKHSWISSNINEGHYDRYYWFLSALALANGIYYLICSRHYGPSKEEMNEIYEDQGCS</sequence>
<accession>A0ACC0B9A3</accession>
<dbReference type="Proteomes" id="UP001060085">
    <property type="component" value="Linkage Group LG04"/>
</dbReference>
<protein>
    <submittedName>
        <fullName evidence="1">Uncharacterized protein</fullName>
    </submittedName>
</protein>
<reference evidence="2" key="1">
    <citation type="journal article" date="2023" name="Nat. Plants">
        <title>Single-cell RNA sequencing provides a high-resolution roadmap for understanding the multicellular compartmentation of specialized metabolism.</title>
        <authorList>
            <person name="Sun S."/>
            <person name="Shen X."/>
            <person name="Li Y."/>
            <person name="Li Y."/>
            <person name="Wang S."/>
            <person name="Li R."/>
            <person name="Zhang H."/>
            <person name="Shen G."/>
            <person name="Guo B."/>
            <person name="Wei J."/>
            <person name="Xu J."/>
            <person name="St-Pierre B."/>
            <person name="Chen S."/>
            <person name="Sun C."/>
        </authorList>
    </citation>
    <scope>NUCLEOTIDE SEQUENCE [LARGE SCALE GENOMIC DNA]</scope>
</reference>
<keyword evidence="2" id="KW-1185">Reference proteome</keyword>
<proteinExistence type="predicted"/>
<comment type="caution">
    <text evidence="1">The sequence shown here is derived from an EMBL/GenBank/DDBJ whole genome shotgun (WGS) entry which is preliminary data.</text>
</comment>
<organism evidence="1 2">
    <name type="scientific">Catharanthus roseus</name>
    <name type="common">Madagascar periwinkle</name>
    <name type="synonym">Vinca rosea</name>
    <dbReference type="NCBI Taxonomy" id="4058"/>
    <lineage>
        <taxon>Eukaryota</taxon>
        <taxon>Viridiplantae</taxon>
        <taxon>Streptophyta</taxon>
        <taxon>Embryophyta</taxon>
        <taxon>Tracheophyta</taxon>
        <taxon>Spermatophyta</taxon>
        <taxon>Magnoliopsida</taxon>
        <taxon>eudicotyledons</taxon>
        <taxon>Gunneridae</taxon>
        <taxon>Pentapetalae</taxon>
        <taxon>asterids</taxon>
        <taxon>lamiids</taxon>
        <taxon>Gentianales</taxon>
        <taxon>Apocynaceae</taxon>
        <taxon>Rauvolfioideae</taxon>
        <taxon>Vinceae</taxon>
        <taxon>Catharanthinae</taxon>
        <taxon>Catharanthus</taxon>
    </lineage>
</organism>
<gene>
    <name evidence="1" type="ORF">M9H77_19057</name>
</gene>